<dbReference type="Gene3D" id="2.40.170.20">
    <property type="entry name" value="TonB-dependent receptor, beta-barrel domain"/>
    <property type="match status" value="1"/>
</dbReference>
<evidence type="ECO:0000256" key="14">
    <source>
        <dbReference type="PROSITE-ProRule" id="PRU01360"/>
    </source>
</evidence>
<dbReference type="PROSITE" id="PS52016">
    <property type="entry name" value="TONB_DEPENDENT_REC_3"/>
    <property type="match status" value="1"/>
</dbReference>
<gene>
    <name evidence="19" type="ORF">MKO06_04965</name>
</gene>
<sequence>MRLLLPLLLILTSIAYAQNSSLSGTITDENNVPIPGVNILLNGNQGTLTDFNGYYEFKNLQPASYNMEISFLGYEDQTEVINLSEGQNKVLNFTLETSNESLQEIEITGRKARSYKNELTYAATKTATPIKDVPQAISYVTKEVFADQQAYRVNDIVKNVSGVNMFSYYDDFTMRGFRSGDTYINGLRVVGLFGPQPLLANIERVEVIKGPSSAMFGNSIPGGVMNRVTKKPLADDRKSINFTLGSFNTLRTTADFTGSVNEKETLLYRLNLAYENSDSFRDLQEFKSYMIAPSISFLPTDKTRINFDLVITNFDGKLDRGQPIFGASAGTDLNSTPISFALNQTNDFQKSDVVYSTLSLNHKFSDNISFNTSYMKYLFEEDLVEHRTSNQFAIDGNGEQIPTLMGMQVIQRQRQFIADNLSSYFVFQANTGALDHKIVAGFDYIEQKQPRGGASAFARGYKLQGGGVSTNPADFQNFLLDENGNPVPNVPHFNLANPTYNLAQLSNYTFTQSPSPATRYYTYGLYVQDQIKFNKWQVLLGGRQEYYNDVVNVDQADEETTTQNKFLPRLGLVYSVTNAINLYGTYTQSFQPQGLAAQTNPNVGGPFDPVTAEMVEFGAKGEFFNKRLGANLAVYYIENNNILVNANEPGNPELLRQRGQEESKGFELDINGRILPNLTLTANYAYNEAIISESDNPDEIGIRKENAPLHQGGFFGKYTFIDGKIQGLGISLGSNFVSERNTFSSELQLPSYTIVDAGVSYKVDRFNISFLLNNVFDKTHWVGGYDYVRLFPGAPRNYLMSVGYSF</sequence>
<evidence type="ECO:0000256" key="11">
    <source>
        <dbReference type="ARBA" id="ARBA00023136"/>
    </source>
</evidence>
<evidence type="ECO:0000313" key="19">
    <source>
        <dbReference type="EMBL" id="MCP9199247.1"/>
    </source>
</evidence>
<keyword evidence="10 15" id="KW-0798">TonB box</keyword>
<dbReference type="AlphaFoldDB" id="A0A9X2I4J5"/>
<dbReference type="Pfam" id="PF07715">
    <property type="entry name" value="Plug"/>
    <property type="match status" value="1"/>
</dbReference>
<proteinExistence type="inferred from homology"/>
<evidence type="ECO:0000256" key="8">
    <source>
        <dbReference type="ARBA" id="ARBA00023004"/>
    </source>
</evidence>
<evidence type="ECO:0000256" key="13">
    <source>
        <dbReference type="ARBA" id="ARBA00023237"/>
    </source>
</evidence>
<comment type="caution">
    <text evidence="19">The sequence shown here is derived from an EMBL/GenBank/DDBJ whole genome shotgun (WGS) entry which is preliminary data.</text>
</comment>
<dbReference type="Pfam" id="PF00593">
    <property type="entry name" value="TonB_dep_Rec_b-barrel"/>
    <property type="match status" value="1"/>
</dbReference>
<dbReference type="Proteomes" id="UP001155280">
    <property type="component" value="Unassembled WGS sequence"/>
</dbReference>
<dbReference type="RefSeq" id="WP_241549552.1">
    <property type="nucleotide sequence ID" value="NZ_JANCNS010000001.1"/>
</dbReference>
<keyword evidence="8" id="KW-0408">Iron</keyword>
<dbReference type="InterPro" id="IPR008969">
    <property type="entry name" value="CarboxyPept-like_regulatory"/>
</dbReference>
<evidence type="ECO:0000256" key="12">
    <source>
        <dbReference type="ARBA" id="ARBA00023170"/>
    </source>
</evidence>
<evidence type="ECO:0000256" key="6">
    <source>
        <dbReference type="ARBA" id="ARBA00022692"/>
    </source>
</evidence>
<keyword evidence="4 14" id="KW-1134">Transmembrane beta strand</keyword>
<keyword evidence="6 14" id="KW-0812">Transmembrane</keyword>
<evidence type="ECO:0000256" key="3">
    <source>
        <dbReference type="ARBA" id="ARBA00022448"/>
    </source>
</evidence>
<dbReference type="Gene3D" id="2.170.130.10">
    <property type="entry name" value="TonB-dependent receptor, plug domain"/>
    <property type="match status" value="1"/>
</dbReference>
<evidence type="ECO:0000256" key="10">
    <source>
        <dbReference type="ARBA" id="ARBA00023077"/>
    </source>
</evidence>
<keyword evidence="5" id="KW-0410">Iron transport</keyword>
<dbReference type="SUPFAM" id="SSF56935">
    <property type="entry name" value="Porins"/>
    <property type="match status" value="1"/>
</dbReference>
<keyword evidence="9" id="KW-0406">Ion transport</keyword>
<evidence type="ECO:0000256" key="5">
    <source>
        <dbReference type="ARBA" id="ARBA00022496"/>
    </source>
</evidence>
<evidence type="ECO:0000256" key="1">
    <source>
        <dbReference type="ARBA" id="ARBA00004571"/>
    </source>
</evidence>
<comment type="similarity">
    <text evidence="2 14 15">Belongs to the TonB-dependent receptor family.</text>
</comment>
<feature type="signal peptide" evidence="16">
    <location>
        <begin position="1"/>
        <end position="17"/>
    </location>
</feature>
<keyword evidence="13 14" id="KW-0998">Cell outer membrane</keyword>
<evidence type="ECO:0000256" key="2">
    <source>
        <dbReference type="ARBA" id="ARBA00009810"/>
    </source>
</evidence>
<organism evidence="19 20">
    <name type="scientific">Christiangramia oceanisediminis</name>
    <dbReference type="NCBI Taxonomy" id="2920386"/>
    <lineage>
        <taxon>Bacteria</taxon>
        <taxon>Pseudomonadati</taxon>
        <taxon>Bacteroidota</taxon>
        <taxon>Flavobacteriia</taxon>
        <taxon>Flavobacteriales</taxon>
        <taxon>Flavobacteriaceae</taxon>
        <taxon>Christiangramia</taxon>
    </lineage>
</organism>
<dbReference type="InterPro" id="IPR000531">
    <property type="entry name" value="Beta-barrel_TonB"/>
</dbReference>
<dbReference type="InterPro" id="IPR010105">
    <property type="entry name" value="TonB_sidphr_rcpt"/>
</dbReference>
<evidence type="ECO:0000256" key="16">
    <source>
        <dbReference type="SAM" id="SignalP"/>
    </source>
</evidence>
<dbReference type="Pfam" id="PF13715">
    <property type="entry name" value="CarbopepD_reg_2"/>
    <property type="match status" value="1"/>
</dbReference>
<evidence type="ECO:0000256" key="7">
    <source>
        <dbReference type="ARBA" id="ARBA00022729"/>
    </source>
</evidence>
<feature type="domain" description="TonB-dependent receptor-like beta-barrel" evidence="17">
    <location>
        <begin position="300"/>
        <end position="775"/>
    </location>
</feature>
<keyword evidence="20" id="KW-1185">Reference proteome</keyword>
<protein>
    <submittedName>
        <fullName evidence="19">TonB-dependent receptor</fullName>
    </submittedName>
</protein>
<feature type="domain" description="TonB-dependent receptor plug" evidence="18">
    <location>
        <begin position="130"/>
        <end position="224"/>
    </location>
</feature>
<evidence type="ECO:0000313" key="20">
    <source>
        <dbReference type="Proteomes" id="UP001155280"/>
    </source>
</evidence>
<dbReference type="InterPro" id="IPR037066">
    <property type="entry name" value="Plug_dom_sf"/>
</dbReference>
<reference evidence="19" key="1">
    <citation type="submission" date="2022-07" db="EMBL/GenBank/DDBJ databases">
        <title>Gramela sediminis sp. nov., isolated from deep-sea sediment of the Indian Ocean.</title>
        <authorList>
            <person name="Shi H."/>
        </authorList>
    </citation>
    <scope>NUCLEOTIDE SEQUENCE</scope>
    <source>
        <strain evidence="19">GC03-9</strain>
    </source>
</reference>
<dbReference type="InterPro" id="IPR012910">
    <property type="entry name" value="Plug_dom"/>
</dbReference>
<dbReference type="GO" id="GO:0015891">
    <property type="term" value="P:siderophore transport"/>
    <property type="evidence" value="ECO:0007669"/>
    <property type="project" value="InterPro"/>
</dbReference>
<dbReference type="EMBL" id="JANCNS010000001">
    <property type="protein sequence ID" value="MCP9199247.1"/>
    <property type="molecule type" value="Genomic_DNA"/>
</dbReference>
<dbReference type="GO" id="GO:0038023">
    <property type="term" value="F:signaling receptor activity"/>
    <property type="evidence" value="ECO:0007669"/>
    <property type="project" value="InterPro"/>
</dbReference>
<evidence type="ECO:0000256" key="15">
    <source>
        <dbReference type="RuleBase" id="RU003357"/>
    </source>
</evidence>
<keyword evidence="12 19" id="KW-0675">Receptor</keyword>
<accession>A0A9X2I4J5</accession>
<keyword evidence="3 14" id="KW-0813">Transport</keyword>
<evidence type="ECO:0000256" key="4">
    <source>
        <dbReference type="ARBA" id="ARBA00022452"/>
    </source>
</evidence>
<evidence type="ECO:0000259" key="17">
    <source>
        <dbReference type="Pfam" id="PF00593"/>
    </source>
</evidence>
<dbReference type="PANTHER" id="PTHR32552">
    <property type="entry name" value="FERRICHROME IRON RECEPTOR-RELATED"/>
    <property type="match status" value="1"/>
</dbReference>
<comment type="subcellular location">
    <subcellularLocation>
        <location evidence="1 14">Cell outer membrane</location>
        <topology evidence="1 14">Multi-pass membrane protein</topology>
    </subcellularLocation>
</comment>
<dbReference type="GO" id="GO:0015344">
    <property type="term" value="F:siderophore uptake transmembrane transporter activity"/>
    <property type="evidence" value="ECO:0007669"/>
    <property type="project" value="TreeGrafter"/>
</dbReference>
<dbReference type="NCBIfam" id="TIGR01783">
    <property type="entry name" value="TonB-siderophor"/>
    <property type="match status" value="1"/>
</dbReference>
<name>A0A9X2I4J5_9FLAO</name>
<keyword evidence="11 14" id="KW-0472">Membrane</keyword>
<feature type="chain" id="PRO_5040852274" evidence="16">
    <location>
        <begin position="18"/>
        <end position="806"/>
    </location>
</feature>
<keyword evidence="7 16" id="KW-0732">Signal</keyword>
<evidence type="ECO:0000256" key="9">
    <source>
        <dbReference type="ARBA" id="ARBA00023065"/>
    </source>
</evidence>
<dbReference type="SUPFAM" id="SSF49464">
    <property type="entry name" value="Carboxypeptidase regulatory domain-like"/>
    <property type="match status" value="1"/>
</dbReference>
<dbReference type="CDD" id="cd01347">
    <property type="entry name" value="ligand_gated_channel"/>
    <property type="match status" value="1"/>
</dbReference>
<dbReference type="InterPro" id="IPR036942">
    <property type="entry name" value="Beta-barrel_TonB_sf"/>
</dbReference>
<dbReference type="InterPro" id="IPR039426">
    <property type="entry name" value="TonB-dep_rcpt-like"/>
</dbReference>
<evidence type="ECO:0000259" key="18">
    <source>
        <dbReference type="Pfam" id="PF07715"/>
    </source>
</evidence>
<dbReference type="GO" id="GO:0009279">
    <property type="term" value="C:cell outer membrane"/>
    <property type="evidence" value="ECO:0007669"/>
    <property type="project" value="UniProtKB-SubCell"/>
</dbReference>
<dbReference type="PANTHER" id="PTHR32552:SF68">
    <property type="entry name" value="FERRICHROME OUTER MEMBRANE TRANSPORTER_PHAGE RECEPTOR"/>
    <property type="match status" value="1"/>
</dbReference>
<dbReference type="Gene3D" id="2.60.40.1120">
    <property type="entry name" value="Carboxypeptidase-like, regulatory domain"/>
    <property type="match status" value="1"/>
</dbReference>